<comment type="caution">
    <text evidence="1">The sequence shown here is derived from an EMBL/GenBank/DDBJ whole genome shotgun (WGS) entry which is preliminary data.</text>
</comment>
<evidence type="ECO:0000313" key="2">
    <source>
        <dbReference type="Proteomes" id="UP001419268"/>
    </source>
</evidence>
<dbReference type="EMBL" id="JBBNAG010000010">
    <property type="protein sequence ID" value="KAK9101068.1"/>
    <property type="molecule type" value="Genomic_DNA"/>
</dbReference>
<sequence>MQLELLAMPPLFFPPAALSLGLLNFALILPSKPTALLLFFKISLTASAWNKAG</sequence>
<protein>
    <submittedName>
        <fullName evidence="1">Uncharacterized protein</fullName>
    </submittedName>
</protein>
<accession>A0AAP0HTR1</accession>
<keyword evidence="2" id="KW-1185">Reference proteome</keyword>
<reference evidence="1 2" key="1">
    <citation type="submission" date="2024-01" db="EMBL/GenBank/DDBJ databases">
        <title>Genome assemblies of Stephania.</title>
        <authorList>
            <person name="Yang L."/>
        </authorList>
    </citation>
    <scope>NUCLEOTIDE SEQUENCE [LARGE SCALE GENOMIC DNA]</scope>
    <source>
        <strain evidence="1">JXDWG</strain>
        <tissue evidence="1">Leaf</tissue>
    </source>
</reference>
<gene>
    <name evidence="1" type="ORF">Scep_024498</name>
</gene>
<evidence type="ECO:0000313" key="1">
    <source>
        <dbReference type="EMBL" id="KAK9101068.1"/>
    </source>
</evidence>
<organism evidence="1 2">
    <name type="scientific">Stephania cephalantha</name>
    <dbReference type="NCBI Taxonomy" id="152367"/>
    <lineage>
        <taxon>Eukaryota</taxon>
        <taxon>Viridiplantae</taxon>
        <taxon>Streptophyta</taxon>
        <taxon>Embryophyta</taxon>
        <taxon>Tracheophyta</taxon>
        <taxon>Spermatophyta</taxon>
        <taxon>Magnoliopsida</taxon>
        <taxon>Ranunculales</taxon>
        <taxon>Menispermaceae</taxon>
        <taxon>Menispermoideae</taxon>
        <taxon>Cissampelideae</taxon>
        <taxon>Stephania</taxon>
    </lineage>
</organism>
<proteinExistence type="predicted"/>
<dbReference type="Proteomes" id="UP001419268">
    <property type="component" value="Unassembled WGS sequence"/>
</dbReference>
<dbReference type="AlphaFoldDB" id="A0AAP0HTR1"/>
<name>A0AAP0HTR1_9MAGN</name>